<organism evidence="1">
    <name type="scientific">Homo sapiens</name>
    <name type="common">Human</name>
    <dbReference type="NCBI Taxonomy" id="9606"/>
    <lineage>
        <taxon>Eukaryota</taxon>
        <taxon>Metazoa</taxon>
        <taxon>Chordata</taxon>
        <taxon>Craniata</taxon>
        <taxon>Vertebrata</taxon>
        <taxon>Euteleostomi</taxon>
        <taxon>Mammalia</taxon>
        <taxon>Eutheria</taxon>
        <taxon>Euarchontoglires</taxon>
        <taxon>Primates</taxon>
        <taxon>Haplorrhini</taxon>
        <taxon>Catarrhini</taxon>
        <taxon>Hominidae</taxon>
        <taxon>Homo</taxon>
    </lineage>
</organism>
<proteinExistence type="predicted"/>
<dbReference type="AlphaFoldDB" id="L8EBE6"/>
<sequence length="47" mass="5322">MDVGSVTFIMLRVKVHHSCIMVANLNRIASRMLSEQFSSRNDVEGKN</sequence>
<protein>
    <submittedName>
        <fullName evidence="1">Alternative protein NANP</fullName>
    </submittedName>
</protein>
<dbReference type="EMBL" id="HF584366">
    <property type="protein sequence ID" value="CCQ43863.1"/>
    <property type="molecule type" value="Genomic_DNA"/>
</dbReference>
<dbReference type="OrthoDB" id="1694274at2759"/>
<evidence type="ECO:0000313" key="1">
    <source>
        <dbReference type="EMBL" id="CCQ43863.1"/>
    </source>
</evidence>
<accession>L8EBE6</accession>
<gene>
    <name evidence="1" type="primary">NANP</name>
</gene>
<reference evidence="1" key="1">
    <citation type="journal article" date="2013" name="PLoS ONE">
        <title>Direct detection of alternative open reading frames translation products in human significantly expands the proteome.</title>
        <authorList>
            <person name="Vanderperre B."/>
            <person name="Lucier J.-F."/>
            <person name="Motard J."/>
            <person name="Tremblay G."/>
            <person name="Vanderperre S."/>
            <person name="Wisztorski M."/>
            <person name="Salzet M."/>
            <person name="Boisvert F.-M."/>
            <person name="Roucou X."/>
        </authorList>
    </citation>
    <scope>NUCLEOTIDE SEQUENCE</scope>
</reference>
<name>L8EBE6_HUMAN</name>